<evidence type="ECO:0000313" key="4">
    <source>
        <dbReference type="Proteomes" id="UP000004030"/>
    </source>
</evidence>
<feature type="compositionally biased region" description="Basic and acidic residues" evidence="1">
    <location>
        <begin position="700"/>
        <end position="716"/>
    </location>
</feature>
<evidence type="ECO:0000313" key="3">
    <source>
        <dbReference type="EMBL" id="EHJ61207.1"/>
    </source>
</evidence>
<dbReference type="AlphaFoldDB" id="G6EBS4"/>
<dbReference type="PATRIC" id="fig|1088721.3.peg.1773"/>
<feature type="region of interest" description="Disordered" evidence="1">
    <location>
        <begin position="677"/>
        <end position="716"/>
    </location>
</feature>
<organism evidence="3 4">
    <name type="scientific">Novosphingobium pentaromativorans US6-1</name>
    <dbReference type="NCBI Taxonomy" id="1088721"/>
    <lineage>
        <taxon>Bacteria</taxon>
        <taxon>Pseudomonadati</taxon>
        <taxon>Pseudomonadota</taxon>
        <taxon>Alphaproteobacteria</taxon>
        <taxon>Sphingomonadales</taxon>
        <taxon>Sphingomonadaceae</taxon>
        <taxon>Novosphingobium</taxon>
    </lineage>
</organism>
<reference evidence="3 4" key="1">
    <citation type="journal article" date="2012" name="J. Bacteriol.">
        <title>Genome sequence of benzo(a)pyrene-degrading bacterium Novosphingobium pentaromativorans US6-1.</title>
        <authorList>
            <person name="Luo Y.R."/>
            <person name="Kang S.G."/>
            <person name="Kim S.J."/>
            <person name="Kim M.R."/>
            <person name="Li N."/>
            <person name="Lee J.H."/>
            <person name="Kwon K.K."/>
        </authorList>
    </citation>
    <scope>NUCLEOTIDE SEQUENCE [LARGE SCALE GENOMIC DNA]</scope>
    <source>
        <strain evidence="3 4">US6-1</strain>
    </source>
</reference>
<keyword evidence="2" id="KW-0812">Transmembrane</keyword>
<name>G6EBS4_9SPHN</name>
<accession>G6EBS4</accession>
<keyword evidence="2" id="KW-0472">Membrane</keyword>
<evidence type="ECO:0000256" key="2">
    <source>
        <dbReference type="SAM" id="Phobius"/>
    </source>
</evidence>
<feature type="transmembrane region" description="Helical" evidence="2">
    <location>
        <begin position="70"/>
        <end position="92"/>
    </location>
</feature>
<dbReference type="RefSeq" id="WP_007012710.1">
    <property type="nucleotide sequence ID" value="NZ_AGFM01000025.1"/>
</dbReference>
<keyword evidence="4" id="KW-1185">Reference proteome</keyword>
<evidence type="ECO:0000256" key="1">
    <source>
        <dbReference type="SAM" id="MobiDB-lite"/>
    </source>
</evidence>
<dbReference type="eggNOG" id="ENOG5031EH6">
    <property type="taxonomic scope" value="Bacteria"/>
</dbReference>
<proteinExistence type="predicted"/>
<protein>
    <submittedName>
        <fullName evidence="3">Uncharacterized protein</fullName>
    </submittedName>
</protein>
<dbReference type="KEGG" id="npn:JI59_11110"/>
<feature type="transmembrane region" description="Helical" evidence="2">
    <location>
        <begin position="21"/>
        <end position="43"/>
    </location>
</feature>
<dbReference type="Proteomes" id="UP000004030">
    <property type="component" value="Unassembled WGS sequence"/>
</dbReference>
<feature type="compositionally biased region" description="Basic and acidic residues" evidence="1">
    <location>
        <begin position="322"/>
        <end position="335"/>
    </location>
</feature>
<sequence>MENVAQDTRRKAGGKQPISRHPLFPAIVALWFGALFGLAGIAIKPAIVEQLVTATHIDSLVPMAAPPLGATARILIALAMTGLGGIVGAVVARRIARPAAGAVTSRRRMNPAAAELATPAFVANEMPAQAEAAPAPVEAAEVRETAHADIAEAADLELEDFQDEVEAGTQAASFAPTAFEADEIEVEDAELAEIEDGDAFDVEAHEADALEADALEAEAAEIETAEFEVIEDEEAPFAAKAPVSNHLFESYSRDLSGRPAAPVEQEVRREDRAILSIADLDAEPGIDADQAPGAQAPFYQAPYDRSTPFAVLTKAIIDSLEKQPEAHEEYERDEVSEAPADRAPSPGGHSAADRIASADLDSLSHVELLERLALAMAKRREEIAAQNAADLVEARETFAPAATQAATVTPLAFKPLQFERPQVQPAPVETVTFGEALPAEHEEPEAAPFELADDCVVEAGIETAGSEASESEDVDFDEAEFDVAAEASEETADLVDWEQVDHRGFEVPEAEIETSLAELAQPLEDAEPAAELEEEIEALARTWDEEPVAAQQVPAALRPVGMDSFDEDEALPGYIPPRHIGELLKTKPAAPSAPVMHYDDEGDGEFAEDHTEAQYADYAEAEDEPEDEEEVIEEGYSSLLNISRAAPRQPFVRIDEPETDDGIQPMVVFPGDEPAQAARRFDGTQAPEAEEQPSMPSEFQARRPFDAPGRQDTDQTERALREALATLQRMSGAA</sequence>
<dbReference type="EMBL" id="AGFM01000025">
    <property type="protein sequence ID" value="EHJ61207.1"/>
    <property type="molecule type" value="Genomic_DNA"/>
</dbReference>
<comment type="caution">
    <text evidence="3">The sequence shown here is derived from an EMBL/GenBank/DDBJ whole genome shotgun (WGS) entry which is preliminary data.</text>
</comment>
<keyword evidence="2" id="KW-1133">Transmembrane helix</keyword>
<feature type="region of interest" description="Disordered" evidence="1">
    <location>
        <begin position="322"/>
        <end position="352"/>
    </location>
</feature>
<dbReference type="STRING" id="1088721.JI59_11110"/>
<dbReference type="OrthoDB" id="7505157at2"/>
<gene>
    <name evidence="3" type="ORF">NSU_1795</name>
</gene>